<evidence type="ECO:0000256" key="8">
    <source>
        <dbReference type="ARBA" id="ARBA00023242"/>
    </source>
</evidence>
<evidence type="ECO:0000256" key="5">
    <source>
        <dbReference type="ARBA" id="ARBA00022990"/>
    </source>
</evidence>
<keyword evidence="3" id="KW-0808">Transferase</keyword>
<keyword evidence="4" id="KW-0227">DNA damage</keyword>
<evidence type="ECO:0000313" key="11">
    <source>
        <dbReference type="Proteomes" id="UP000187283"/>
    </source>
</evidence>
<dbReference type="InterPro" id="IPR051236">
    <property type="entry name" value="HAT_RTT109-like"/>
</dbReference>
<protein>
    <recommendedName>
        <fullName evidence="2">histone acetyltransferase</fullName>
        <ecNumber evidence="2">2.3.1.48</ecNumber>
    </recommendedName>
</protein>
<reference evidence="10 11" key="1">
    <citation type="submission" date="2017-01" db="EMBL/GenBank/DDBJ databases">
        <authorList>
            <person name="Mah S.A."/>
            <person name="Swanson W.J."/>
            <person name="Moy G.W."/>
            <person name="Vacquier V.D."/>
        </authorList>
    </citation>
    <scope>NUCLEOTIDE SEQUENCE [LARGE SCALE GENOMIC DNA]</scope>
    <source>
        <strain evidence="10 11">GSMNP</strain>
    </source>
</reference>
<dbReference type="GO" id="GO:0006974">
    <property type="term" value="P:DNA damage response"/>
    <property type="evidence" value="ECO:0007669"/>
    <property type="project" value="UniProtKB-KW"/>
</dbReference>
<comment type="caution">
    <text evidence="10">The sequence shown here is derived from an EMBL/GenBank/DDBJ whole genome shotgun (WGS) entry which is preliminary data.</text>
</comment>
<name>A0A1R1Y690_9FUNG</name>
<evidence type="ECO:0000313" key="10">
    <source>
        <dbReference type="EMBL" id="OMJ22428.1"/>
    </source>
</evidence>
<dbReference type="Proteomes" id="UP000187283">
    <property type="component" value="Unassembled WGS sequence"/>
</dbReference>
<sequence>MEQSFESILETLPNNSKLKLYNLTTPKTKTQCLLKNKDASNKTTFFEKSLILLALDTSNFSSDAAIDQFQNTPNANMPSETQSVSDETNDNFQFVAAIQAIRYTVYDQNPDLPPNNPNHQILYIEKIDSVPTHISSKDKLVGYTRLLVISYLKHYLAKNLPTSIYTFSKAQPEYLFPKSSINPSKNTLENHSLNKWWKKTLEIAFNYLQLTNPNKQPANTDTSSIQQTLRPQFYCYVPNTDKNSIHWLRESPPAAAAAASASADAAAAAHAGISSNAQAPATSASASDSASATAEISRHQTVIAAAWKFGFPFDDPALAGDSFYCFPDDPIARLLAKKSNRTMPISLFLDILSITEECGVGHQVAFFNVIVAGADADAGAGAGASGAAKPAADSSFATARCVAPHELDEFTIALFDNSIDFSSRAKACASTRKLADGLGKLICATEIIGLGSVSPAYPKLLAAVRAATKHVAIYSTGADVVAKRPAAANTTTANPVNVLNVNLVKRRKKN</sequence>
<dbReference type="GO" id="GO:0006355">
    <property type="term" value="P:regulation of DNA-templated transcription"/>
    <property type="evidence" value="ECO:0007669"/>
    <property type="project" value="InterPro"/>
</dbReference>
<dbReference type="PANTHER" id="PTHR31571:SF2">
    <property type="entry name" value="HISTONE ACETYLTRANSFERASE RTT109"/>
    <property type="match status" value="1"/>
</dbReference>
<dbReference type="Pfam" id="PF08214">
    <property type="entry name" value="HAT_KAT11"/>
    <property type="match status" value="1"/>
</dbReference>
<dbReference type="GO" id="GO:0032931">
    <property type="term" value="F:histone H3K56 acetyltransferase activity"/>
    <property type="evidence" value="ECO:0007669"/>
    <property type="project" value="TreeGrafter"/>
</dbReference>
<dbReference type="GO" id="GO:0005634">
    <property type="term" value="C:nucleus"/>
    <property type="evidence" value="ECO:0007669"/>
    <property type="project" value="UniProtKB-SubCell"/>
</dbReference>
<keyword evidence="11" id="KW-1185">Reference proteome</keyword>
<dbReference type="EC" id="2.3.1.48" evidence="2"/>
<evidence type="ECO:0000256" key="3">
    <source>
        <dbReference type="ARBA" id="ARBA00022679"/>
    </source>
</evidence>
<evidence type="ECO:0000256" key="1">
    <source>
        <dbReference type="ARBA" id="ARBA00004123"/>
    </source>
</evidence>
<dbReference type="OrthoDB" id="3361892at2759"/>
<dbReference type="STRING" id="133412.A0A1R1Y690"/>
<dbReference type="AlphaFoldDB" id="A0A1R1Y690"/>
<dbReference type="PROSITE" id="PS51728">
    <property type="entry name" value="RTT109_HAT"/>
    <property type="match status" value="1"/>
</dbReference>
<dbReference type="InterPro" id="IPR016849">
    <property type="entry name" value="Rtt109"/>
</dbReference>
<dbReference type="EMBL" id="LSSN01000768">
    <property type="protein sequence ID" value="OMJ22428.1"/>
    <property type="molecule type" value="Genomic_DNA"/>
</dbReference>
<keyword evidence="5" id="KW-0007">Acetylation</keyword>
<organism evidence="10 11">
    <name type="scientific">Smittium culicis</name>
    <dbReference type="NCBI Taxonomy" id="133412"/>
    <lineage>
        <taxon>Eukaryota</taxon>
        <taxon>Fungi</taxon>
        <taxon>Fungi incertae sedis</taxon>
        <taxon>Zoopagomycota</taxon>
        <taxon>Kickxellomycotina</taxon>
        <taxon>Harpellomycetes</taxon>
        <taxon>Harpellales</taxon>
        <taxon>Legeriomycetaceae</taxon>
        <taxon>Smittium</taxon>
    </lineage>
</organism>
<accession>A0A1R1Y690</accession>
<proteinExistence type="predicted"/>
<comment type="catalytic activity">
    <reaction evidence="9">
        <text>L-lysyl-[histone] + acetyl-CoA = N(6)-acetyl-L-lysyl-[histone] + CoA + H(+)</text>
        <dbReference type="Rhea" id="RHEA:21992"/>
        <dbReference type="Rhea" id="RHEA-COMP:9845"/>
        <dbReference type="Rhea" id="RHEA-COMP:11338"/>
        <dbReference type="ChEBI" id="CHEBI:15378"/>
        <dbReference type="ChEBI" id="CHEBI:29969"/>
        <dbReference type="ChEBI" id="CHEBI:57287"/>
        <dbReference type="ChEBI" id="CHEBI:57288"/>
        <dbReference type="ChEBI" id="CHEBI:61930"/>
        <dbReference type="EC" id="2.3.1.48"/>
    </reaction>
    <physiologicalReaction direction="left-to-right" evidence="9">
        <dbReference type="Rhea" id="RHEA:21993"/>
    </physiologicalReaction>
</comment>
<dbReference type="InterPro" id="IPR013178">
    <property type="entry name" value="Histone_AcTrfase_Rtt109/CBP"/>
</dbReference>
<keyword evidence="6" id="KW-0805">Transcription regulation</keyword>
<evidence type="ECO:0000256" key="4">
    <source>
        <dbReference type="ARBA" id="ARBA00022763"/>
    </source>
</evidence>
<keyword evidence="7" id="KW-0804">Transcription</keyword>
<gene>
    <name evidence="10" type="ORF">AYI70_g2876</name>
</gene>
<evidence type="ECO:0000256" key="6">
    <source>
        <dbReference type="ARBA" id="ARBA00023015"/>
    </source>
</evidence>
<evidence type="ECO:0000256" key="7">
    <source>
        <dbReference type="ARBA" id="ARBA00023163"/>
    </source>
</evidence>
<evidence type="ECO:0000256" key="9">
    <source>
        <dbReference type="ARBA" id="ARBA00048940"/>
    </source>
</evidence>
<keyword evidence="8" id="KW-0539">Nucleus</keyword>
<evidence type="ECO:0000256" key="2">
    <source>
        <dbReference type="ARBA" id="ARBA00013184"/>
    </source>
</evidence>
<dbReference type="SMART" id="SM01250">
    <property type="entry name" value="KAT11"/>
    <property type="match status" value="1"/>
</dbReference>
<dbReference type="PANTHER" id="PTHR31571">
    <property type="entry name" value="ALTERED INHERITANCE OF MITOCHONDRIA PROTEIN 6"/>
    <property type="match status" value="1"/>
</dbReference>
<comment type="subcellular location">
    <subcellularLocation>
        <location evidence="1">Nucleus</location>
    </subcellularLocation>
</comment>